<evidence type="ECO:0000256" key="5">
    <source>
        <dbReference type="SAM" id="MobiDB-lite"/>
    </source>
</evidence>
<keyword evidence="1" id="KW-0547">Nucleotide-binding</keyword>
<dbReference type="SUPFAM" id="SSF52540">
    <property type="entry name" value="P-loop containing nucleoside triphosphate hydrolases"/>
    <property type="match status" value="2"/>
</dbReference>
<dbReference type="Pfam" id="PF00271">
    <property type="entry name" value="Helicase_C"/>
    <property type="match status" value="1"/>
</dbReference>
<dbReference type="GO" id="GO:0006281">
    <property type="term" value="P:DNA repair"/>
    <property type="evidence" value="ECO:0007669"/>
    <property type="project" value="TreeGrafter"/>
</dbReference>
<evidence type="ECO:0000256" key="1">
    <source>
        <dbReference type="ARBA" id="ARBA00022741"/>
    </source>
</evidence>
<evidence type="ECO:0008006" key="10">
    <source>
        <dbReference type="Google" id="ProtNLM"/>
    </source>
</evidence>
<dbReference type="PROSITE" id="PS51194">
    <property type="entry name" value="HELICASE_CTER"/>
    <property type="match status" value="1"/>
</dbReference>
<dbReference type="InterPro" id="IPR038718">
    <property type="entry name" value="SNF2-like_sf"/>
</dbReference>
<keyword evidence="2" id="KW-0378">Hydrolase</keyword>
<dbReference type="PROSITE" id="PS51192">
    <property type="entry name" value="HELICASE_ATP_BIND_1"/>
    <property type="match status" value="1"/>
</dbReference>
<dbReference type="GO" id="GO:0008094">
    <property type="term" value="F:ATP-dependent activity, acting on DNA"/>
    <property type="evidence" value="ECO:0007669"/>
    <property type="project" value="TreeGrafter"/>
</dbReference>
<dbReference type="InParanoid" id="A0A165EYZ6"/>
<keyword evidence="4" id="KW-0067">ATP-binding</keyword>
<reference evidence="8 9" key="1">
    <citation type="journal article" date="2016" name="Mol. Biol. Evol.">
        <title>Comparative Genomics of Early-Diverging Mushroom-Forming Fungi Provides Insights into the Origins of Lignocellulose Decay Capabilities.</title>
        <authorList>
            <person name="Nagy L.G."/>
            <person name="Riley R."/>
            <person name="Tritt A."/>
            <person name="Adam C."/>
            <person name="Daum C."/>
            <person name="Floudas D."/>
            <person name="Sun H."/>
            <person name="Yadav J.S."/>
            <person name="Pangilinan J."/>
            <person name="Larsson K.H."/>
            <person name="Matsuura K."/>
            <person name="Barry K."/>
            <person name="Labutti K."/>
            <person name="Kuo R."/>
            <person name="Ohm R.A."/>
            <person name="Bhattacharya S.S."/>
            <person name="Shirouzu T."/>
            <person name="Yoshinaga Y."/>
            <person name="Martin F.M."/>
            <person name="Grigoriev I.V."/>
            <person name="Hibbett D.S."/>
        </authorList>
    </citation>
    <scope>NUCLEOTIDE SEQUENCE [LARGE SCALE GENOMIC DNA]</scope>
    <source>
        <strain evidence="8 9">HHB12029</strain>
    </source>
</reference>
<evidence type="ECO:0000256" key="2">
    <source>
        <dbReference type="ARBA" id="ARBA00022801"/>
    </source>
</evidence>
<dbReference type="InterPro" id="IPR027417">
    <property type="entry name" value="P-loop_NTPase"/>
</dbReference>
<dbReference type="Gene3D" id="3.40.50.10810">
    <property type="entry name" value="Tandem AAA-ATPase domain"/>
    <property type="match status" value="1"/>
</dbReference>
<dbReference type="InterPro" id="IPR001650">
    <property type="entry name" value="Helicase_C-like"/>
</dbReference>
<evidence type="ECO:0000313" key="8">
    <source>
        <dbReference type="EMBL" id="KZV88010.1"/>
    </source>
</evidence>
<dbReference type="InterPro" id="IPR050628">
    <property type="entry name" value="SNF2_RAD54_helicase_TF"/>
</dbReference>
<feature type="domain" description="Helicase C-terminal" evidence="7">
    <location>
        <begin position="356"/>
        <end position="507"/>
    </location>
</feature>
<dbReference type="PANTHER" id="PTHR45626">
    <property type="entry name" value="TRANSCRIPTION TERMINATION FACTOR 2-RELATED"/>
    <property type="match status" value="1"/>
</dbReference>
<dbReference type="GO" id="GO:0005524">
    <property type="term" value="F:ATP binding"/>
    <property type="evidence" value="ECO:0007669"/>
    <property type="project" value="UniProtKB-KW"/>
</dbReference>
<name>A0A165EYZ6_EXIGL</name>
<gene>
    <name evidence="8" type="ORF">EXIGLDRAFT_773068</name>
</gene>
<dbReference type="SMART" id="SM00487">
    <property type="entry name" value="DEXDc"/>
    <property type="match status" value="1"/>
</dbReference>
<dbReference type="STRING" id="1314781.A0A165EYZ6"/>
<dbReference type="Gene3D" id="3.40.50.300">
    <property type="entry name" value="P-loop containing nucleotide triphosphate hydrolases"/>
    <property type="match status" value="1"/>
</dbReference>
<evidence type="ECO:0000256" key="3">
    <source>
        <dbReference type="ARBA" id="ARBA00022806"/>
    </source>
</evidence>
<proteinExistence type="predicted"/>
<evidence type="ECO:0000259" key="7">
    <source>
        <dbReference type="PROSITE" id="PS51194"/>
    </source>
</evidence>
<dbReference type="InterPro" id="IPR014001">
    <property type="entry name" value="Helicase_ATP-bd"/>
</dbReference>
<keyword evidence="9" id="KW-1185">Reference proteome</keyword>
<dbReference type="Pfam" id="PF00176">
    <property type="entry name" value="SNF2-rel_dom"/>
    <property type="match status" value="1"/>
</dbReference>
<keyword evidence="3" id="KW-0347">Helicase</keyword>
<accession>A0A165EYZ6</accession>
<dbReference type="EMBL" id="KV426109">
    <property type="protein sequence ID" value="KZV88010.1"/>
    <property type="molecule type" value="Genomic_DNA"/>
</dbReference>
<dbReference type="InterPro" id="IPR049730">
    <property type="entry name" value="SNF2/RAD54-like_C"/>
</dbReference>
<feature type="domain" description="Helicase ATP-binding" evidence="6">
    <location>
        <begin position="52"/>
        <end position="227"/>
    </location>
</feature>
<dbReference type="GO" id="GO:0004386">
    <property type="term" value="F:helicase activity"/>
    <property type="evidence" value="ECO:0007669"/>
    <property type="project" value="UniProtKB-KW"/>
</dbReference>
<dbReference type="PANTHER" id="PTHR45626:SF17">
    <property type="entry name" value="HELICASE-LIKE TRANSCRIPTION FACTOR"/>
    <property type="match status" value="1"/>
</dbReference>
<dbReference type="GO" id="GO:0016787">
    <property type="term" value="F:hydrolase activity"/>
    <property type="evidence" value="ECO:0007669"/>
    <property type="project" value="UniProtKB-KW"/>
</dbReference>
<dbReference type="GO" id="GO:0005634">
    <property type="term" value="C:nucleus"/>
    <property type="evidence" value="ECO:0007669"/>
    <property type="project" value="TreeGrafter"/>
</dbReference>
<sequence length="523" mass="58003">MRKVVVRNQEPPESSHLPQSPGDAPVDFWQMRLVYGKVQYYQLVSEQIATASQPPEICRGGLLADDFGLGKSLTVLIAIYVDLHQNHQLAPSLIAVPAGLVPFWEDQIKRHFQAGTFRICTRNGGVDDDRVKDLRDFDIVLVSTTTMTNEWEASLASTGRQEGSGLYATRFRRVVFDDVHELTGNATSMTFQAACAIKASCRWGVSATPFVVPQEMATLCQVLRAFGPLSKRETFKALIADKIVNDSMGAMELFKYMFASIALRRTAHMVQDKAIVLPALNQQTIHTRLDSTSQRAYDILEELKKDQLDNTLKWNQHLCQAALHGALLPEDIVDAIYMHGGNGTEVNNKTSSKLTGILQLIDKLGPSESAAVFSRSTAFLKILEKELQHKRTVRLDSKSSPQTRMEQVNKCGKSSGCIILISMKTGASGLDLSFVQHVIIAEPWWHRNIEHQAVGRCYTHLQTCPVTVHRLLALGTIDEEASLLFSIRSQGMTGCGLQMSEAQAKRQVFVDVVLGATMHTQVP</sequence>
<dbReference type="OrthoDB" id="448448at2759"/>
<protein>
    <recommendedName>
        <fullName evidence="10">P-loop containing nucleoside triphosphate hydrolase protein</fullName>
    </recommendedName>
</protein>
<organism evidence="8 9">
    <name type="scientific">Exidia glandulosa HHB12029</name>
    <dbReference type="NCBI Taxonomy" id="1314781"/>
    <lineage>
        <taxon>Eukaryota</taxon>
        <taxon>Fungi</taxon>
        <taxon>Dikarya</taxon>
        <taxon>Basidiomycota</taxon>
        <taxon>Agaricomycotina</taxon>
        <taxon>Agaricomycetes</taxon>
        <taxon>Auriculariales</taxon>
        <taxon>Exidiaceae</taxon>
        <taxon>Exidia</taxon>
    </lineage>
</organism>
<dbReference type="Proteomes" id="UP000077266">
    <property type="component" value="Unassembled WGS sequence"/>
</dbReference>
<evidence type="ECO:0000259" key="6">
    <source>
        <dbReference type="PROSITE" id="PS51192"/>
    </source>
</evidence>
<dbReference type="SMART" id="SM00490">
    <property type="entry name" value="HELICc"/>
    <property type="match status" value="1"/>
</dbReference>
<dbReference type="CDD" id="cd18793">
    <property type="entry name" value="SF2_C_SNF"/>
    <property type="match status" value="1"/>
</dbReference>
<dbReference type="AlphaFoldDB" id="A0A165EYZ6"/>
<evidence type="ECO:0000256" key="4">
    <source>
        <dbReference type="ARBA" id="ARBA00022840"/>
    </source>
</evidence>
<dbReference type="InterPro" id="IPR000330">
    <property type="entry name" value="SNF2_N"/>
</dbReference>
<feature type="region of interest" description="Disordered" evidence="5">
    <location>
        <begin position="1"/>
        <end position="22"/>
    </location>
</feature>
<evidence type="ECO:0000313" key="9">
    <source>
        <dbReference type="Proteomes" id="UP000077266"/>
    </source>
</evidence>